<dbReference type="PROSITE" id="PS52015">
    <property type="entry name" value="TONB_CTD"/>
    <property type="match status" value="1"/>
</dbReference>
<evidence type="ECO:0000256" key="2">
    <source>
        <dbReference type="ARBA" id="ARBA00006555"/>
    </source>
</evidence>
<dbReference type="SUPFAM" id="SSF74653">
    <property type="entry name" value="TolA/TonB C-terminal domain"/>
    <property type="match status" value="1"/>
</dbReference>
<dbReference type="GO" id="GO:0031992">
    <property type="term" value="F:energy transducer activity"/>
    <property type="evidence" value="ECO:0007669"/>
    <property type="project" value="TreeGrafter"/>
</dbReference>
<dbReference type="PANTHER" id="PTHR33446">
    <property type="entry name" value="PROTEIN TONB-RELATED"/>
    <property type="match status" value="1"/>
</dbReference>
<sequence length="271" mass="31406">MIRAIFITIALFSFKSIFSQSEINYFPQEEIILTDCANSSNNSQCVYEYLQSKVTAFLNDPKKAKYLLKYEKDTLHIGARLIFDQNNQVLEDKSYATIRDKNLGKKYNKALEDLFYNLNIKEIINRKPQESLHEFSYQFLITKMEGETDIASIEVEKDYTGGAIHQIPRFPGCESLTEQEARTCFQEKMQNHIKTHFNYPKKAIEKRISGTVYIIFTINKYGTVENIRMRGDTILQGEALRIVNLLPTFTPATVNGEPVKIPYSIPMHFRL</sequence>
<name>A0A1H2X5Q0_9FLAO</name>
<evidence type="ECO:0000256" key="1">
    <source>
        <dbReference type="ARBA" id="ARBA00004383"/>
    </source>
</evidence>
<evidence type="ECO:0000313" key="11">
    <source>
        <dbReference type="EMBL" id="SDW88117.1"/>
    </source>
</evidence>
<evidence type="ECO:0000313" key="12">
    <source>
        <dbReference type="Proteomes" id="UP000199592"/>
    </source>
</evidence>
<dbReference type="NCBIfam" id="TIGR01352">
    <property type="entry name" value="tonB_Cterm"/>
    <property type="match status" value="1"/>
</dbReference>
<dbReference type="InterPro" id="IPR037682">
    <property type="entry name" value="TonB_C"/>
</dbReference>
<dbReference type="InterPro" id="IPR006260">
    <property type="entry name" value="TonB/TolA_C"/>
</dbReference>
<dbReference type="STRING" id="1073328.SAMN05216294_1223"/>
<reference evidence="12" key="1">
    <citation type="submission" date="2016-10" db="EMBL/GenBank/DDBJ databases">
        <authorList>
            <person name="Varghese N."/>
            <person name="Submissions S."/>
        </authorList>
    </citation>
    <scope>NUCLEOTIDE SEQUENCE [LARGE SCALE GENOMIC DNA]</scope>
    <source>
        <strain evidence="12">DSM 25030</strain>
    </source>
</reference>
<evidence type="ECO:0000256" key="5">
    <source>
        <dbReference type="ARBA" id="ARBA00022519"/>
    </source>
</evidence>
<dbReference type="AlphaFoldDB" id="A0A1H2X5Q0"/>
<dbReference type="Pfam" id="PF03544">
    <property type="entry name" value="TonB_C"/>
    <property type="match status" value="1"/>
</dbReference>
<evidence type="ECO:0000256" key="4">
    <source>
        <dbReference type="ARBA" id="ARBA00022475"/>
    </source>
</evidence>
<dbReference type="RefSeq" id="WP_175443722.1">
    <property type="nucleotide sequence ID" value="NZ_FNKI01000001.1"/>
</dbReference>
<protein>
    <submittedName>
        <fullName evidence="11">Protein TonB</fullName>
    </submittedName>
</protein>
<dbReference type="GO" id="GO:0055085">
    <property type="term" value="P:transmembrane transport"/>
    <property type="evidence" value="ECO:0007669"/>
    <property type="project" value="InterPro"/>
</dbReference>
<keyword evidence="6" id="KW-0812">Transmembrane</keyword>
<dbReference type="EMBL" id="FNMY01000003">
    <property type="protein sequence ID" value="SDW88117.1"/>
    <property type="molecule type" value="Genomic_DNA"/>
</dbReference>
<comment type="similarity">
    <text evidence="2">Belongs to the TonB family.</text>
</comment>
<dbReference type="GO" id="GO:0098797">
    <property type="term" value="C:plasma membrane protein complex"/>
    <property type="evidence" value="ECO:0007669"/>
    <property type="project" value="TreeGrafter"/>
</dbReference>
<feature type="domain" description="TonB C-terminal" evidence="10">
    <location>
        <begin position="184"/>
        <end position="271"/>
    </location>
</feature>
<keyword evidence="4" id="KW-1003">Cell membrane</keyword>
<dbReference type="Proteomes" id="UP000199592">
    <property type="component" value="Unassembled WGS sequence"/>
</dbReference>
<keyword evidence="3" id="KW-0813">Transport</keyword>
<evidence type="ECO:0000256" key="9">
    <source>
        <dbReference type="ARBA" id="ARBA00023136"/>
    </source>
</evidence>
<keyword evidence="7" id="KW-0653">Protein transport</keyword>
<keyword evidence="8" id="KW-1133">Transmembrane helix</keyword>
<keyword evidence="5" id="KW-0997">Cell inner membrane</keyword>
<organism evidence="11 12">
    <name type="scientific">Flagellimonas zhangzhouensis</name>
    <dbReference type="NCBI Taxonomy" id="1073328"/>
    <lineage>
        <taxon>Bacteria</taxon>
        <taxon>Pseudomonadati</taxon>
        <taxon>Bacteroidota</taxon>
        <taxon>Flavobacteriia</taxon>
        <taxon>Flavobacteriales</taxon>
        <taxon>Flavobacteriaceae</taxon>
        <taxon>Flagellimonas</taxon>
    </lineage>
</organism>
<dbReference type="PANTHER" id="PTHR33446:SF2">
    <property type="entry name" value="PROTEIN TONB"/>
    <property type="match status" value="1"/>
</dbReference>
<dbReference type="Gene3D" id="3.30.1150.10">
    <property type="match status" value="1"/>
</dbReference>
<evidence type="ECO:0000256" key="8">
    <source>
        <dbReference type="ARBA" id="ARBA00022989"/>
    </source>
</evidence>
<comment type="subcellular location">
    <subcellularLocation>
        <location evidence="1">Cell inner membrane</location>
        <topology evidence="1">Single-pass membrane protein</topology>
        <orientation evidence="1">Periplasmic side</orientation>
    </subcellularLocation>
</comment>
<evidence type="ECO:0000256" key="3">
    <source>
        <dbReference type="ARBA" id="ARBA00022448"/>
    </source>
</evidence>
<gene>
    <name evidence="11" type="ORF">SAMN04487892_2603</name>
</gene>
<keyword evidence="9" id="KW-0472">Membrane</keyword>
<proteinExistence type="inferred from homology"/>
<dbReference type="GO" id="GO:0015031">
    <property type="term" value="P:protein transport"/>
    <property type="evidence" value="ECO:0007669"/>
    <property type="project" value="UniProtKB-KW"/>
</dbReference>
<evidence type="ECO:0000256" key="6">
    <source>
        <dbReference type="ARBA" id="ARBA00022692"/>
    </source>
</evidence>
<evidence type="ECO:0000259" key="10">
    <source>
        <dbReference type="PROSITE" id="PS52015"/>
    </source>
</evidence>
<keyword evidence="12" id="KW-1185">Reference proteome</keyword>
<accession>A0A1H2X5Q0</accession>
<evidence type="ECO:0000256" key="7">
    <source>
        <dbReference type="ARBA" id="ARBA00022927"/>
    </source>
</evidence>
<dbReference type="InterPro" id="IPR051045">
    <property type="entry name" value="TonB-dependent_transducer"/>
</dbReference>